<feature type="transmembrane region" description="Helical" evidence="2">
    <location>
        <begin position="53"/>
        <end position="80"/>
    </location>
</feature>
<feature type="compositionally biased region" description="Low complexity" evidence="1">
    <location>
        <begin position="256"/>
        <end position="269"/>
    </location>
</feature>
<feature type="transmembrane region" description="Helical" evidence="2">
    <location>
        <begin position="365"/>
        <end position="385"/>
    </location>
</feature>
<accession>A0ABS6AU94</accession>
<name>A0ABS6AU94_9NOCA</name>
<feature type="transmembrane region" description="Helical" evidence="2">
    <location>
        <begin position="392"/>
        <end position="411"/>
    </location>
</feature>
<evidence type="ECO:0000313" key="5">
    <source>
        <dbReference type="Proteomes" id="UP000733379"/>
    </source>
</evidence>
<keyword evidence="2" id="KW-0472">Membrane</keyword>
<feature type="region of interest" description="Disordered" evidence="1">
    <location>
        <begin position="239"/>
        <end position="331"/>
    </location>
</feature>
<reference evidence="4 5" key="1">
    <citation type="submission" date="2021-06" db="EMBL/GenBank/DDBJ databases">
        <title>Actinomycetes sequencing.</title>
        <authorList>
            <person name="Shan Q."/>
        </authorList>
    </citation>
    <scope>NUCLEOTIDE SEQUENCE [LARGE SCALE GENOMIC DNA]</scope>
    <source>
        <strain evidence="4 5">NEAU-G5</strain>
    </source>
</reference>
<feature type="domain" description="Phage shock protein PspC N-terminal" evidence="3">
    <location>
        <begin position="29"/>
        <end position="82"/>
    </location>
</feature>
<dbReference type="Proteomes" id="UP000733379">
    <property type="component" value="Unassembled WGS sequence"/>
</dbReference>
<feature type="compositionally biased region" description="Basic and acidic residues" evidence="1">
    <location>
        <begin position="193"/>
        <end position="206"/>
    </location>
</feature>
<proteinExistence type="predicted"/>
<feature type="transmembrane region" description="Helical" evidence="2">
    <location>
        <begin position="130"/>
        <end position="147"/>
    </location>
</feature>
<keyword evidence="2" id="KW-0812">Transmembrane</keyword>
<keyword evidence="5" id="KW-1185">Reference proteome</keyword>
<evidence type="ECO:0000259" key="3">
    <source>
        <dbReference type="Pfam" id="PF04024"/>
    </source>
</evidence>
<evidence type="ECO:0000256" key="1">
    <source>
        <dbReference type="SAM" id="MobiDB-lite"/>
    </source>
</evidence>
<dbReference type="RefSeq" id="WP_215916444.1">
    <property type="nucleotide sequence ID" value="NZ_JAHKNI010000002.1"/>
</dbReference>
<organism evidence="4 5">
    <name type="scientific">Nocardia albiluteola</name>
    <dbReference type="NCBI Taxonomy" id="2842303"/>
    <lineage>
        <taxon>Bacteria</taxon>
        <taxon>Bacillati</taxon>
        <taxon>Actinomycetota</taxon>
        <taxon>Actinomycetes</taxon>
        <taxon>Mycobacteriales</taxon>
        <taxon>Nocardiaceae</taxon>
        <taxon>Nocardia</taxon>
    </lineage>
</organism>
<feature type="transmembrane region" description="Helical" evidence="2">
    <location>
        <begin position="339"/>
        <end position="359"/>
    </location>
</feature>
<evidence type="ECO:0000313" key="4">
    <source>
        <dbReference type="EMBL" id="MBU3061582.1"/>
    </source>
</evidence>
<gene>
    <name evidence="4" type="ORF">KO481_08605</name>
</gene>
<protein>
    <submittedName>
        <fullName evidence="4">PspC domain-containing protein</fullName>
    </submittedName>
</protein>
<dbReference type="EMBL" id="JAHKNI010000002">
    <property type="protein sequence ID" value="MBU3061582.1"/>
    <property type="molecule type" value="Genomic_DNA"/>
</dbReference>
<feature type="compositionally biased region" description="Pro residues" evidence="1">
    <location>
        <begin position="316"/>
        <end position="329"/>
    </location>
</feature>
<feature type="region of interest" description="Disordered" evidence="1">
    <location>
        <begin position="190"/>
        <end position="211"/>
    </location>
</feature>
<sequence length="518" mass="53429">MTRASGWAGSTGRAGFNGQLQHLWQTRPVRLPHHGPGAGVAAGFGRRYGVDPVLVRVAFVVSTLFGGSGIVLYLLGWLLLPAARDQVSAAEGLVGRGHSTQSPTKTVVLIVALLIAVSTVGPVGAGLGGAGLISFALMLAGWWLLYLRQPQPPADDFEALTPDAGFAATGYPGAMFPGGSPWGGTTYGPYTRLPDHYEPDHPKDAAASDIPPQPTEVIAQQTHPGAGDTAVLSHDTAVLPDDAPMDAPVEEQDSVATGASSAAPSPGRSTDNDAAQRITSSATPFRTIPDPSKIRPDASGWDPLGVSPTAWDLPDPNTPPAPVLPPLPPRRPRSRLTPVVIGLAIVAAAAAGVLAAAGVDWMTPGRIGAVALAVVGLGLIVGAFLRRGYGLLALLAPLAGFVVMASLIGPVRFDRGAMGGHTWTPATVAELQPSYRVNAGDGTLDLRSLSLTENRTVKVEVRAGDFHVLVPNSMRLDTTCRARMGDVTCPQGLSGPPTGPVLTLDVDVHAGDAEVTRG</sequence>
<dbReference type="InterPro" id="IPR007168">
    <property type="entry name" value="Phageshock_PspC_N"/>
</dbReference>
<dbReference type="Pfam" id="PF04024">
    <property type="entry name" value="PspC"/>
    <property type="match status" value="1"/>
</dbReference>
<comment type="caution">
    <text evidence="4">The sequence shown here is derived from an EMBL/GenBank/DDBJ whole genome shotgun (WGS) entry which is preliminary data.</text>
</comment>
<evidence type="ECO:0000256" key="2">
    <source>
        <dbReference type="SAM" id="Phobius"/>
    </source>
</evidence>
<keyword evidence="2" id="KW-1133">Transmembrane helix</keyword>